<proteinExistence type="predicted"/>
<reference evidence="1" key="1">
    <citation type="submission" date="2018-04" db="EMBL/GenBank/DDBJ databases">
        <authorList>
            <person name="Go L.Y."/>
            <person name="Mitchell J.A."/>
        </authorList>
    </citation>
    <scope>NUCLEOTIDE SEQUENCE</scope>
    <source>
        <strain evidence="1">WBAD</strain>
    </source>
</reference>
<accession>A0A3B0IZ86</accession>
<evidence type="ECO:0000313" key="1">
    <source>
        <dbReference type="EMBL" id="SPP33156.1"/>
    </source>
</evidence>
<name>A0A3B0IZ86_9RICK</name>
<gene>
    <name evidence="1" type="ORF">WBAD_0673</name>
</gene>
<protein>
    <submittedName>
        <fullName evidence="1">Uncharacterized protein</fullName>
    </submittedName>
</protein>
<dbReference type="EMBL" id="OUNE01000111">
    <property type="protein sequence ID" value="SPP33156.1"/>
    <property type="molecule type" value="Genomic_DNA"/>
</dbReference>
<organism evidence="1">
    <name type="scientific">Wolbachia endosymbiont of Aleurodicus dispersus</name>
    <dbReference type="NCBI Taxonomy" id="1288877"/>
    <lineage>
        <taxon>Bacteria</taxon>
        <taxon>Pseudomonadati</taxon>
        <taxon>Pseudomonadota</taxon>
        <taxon>Alphaproteobacteria</taxon>
        <taxon>Rickettsiales</taxon>
        <taxon>Anaplasmataceae</taxon>
        <taxon>Wolbachieae</taxon>
        <taxon>Wolbachia</taxon>
    </lineage>
</organism>
<sequence>MQNRGKFTIGFKVKVAKIIRETSIKFDGLNTKMDEVDIKC</sequence>
<dbReference type="AlphaFoldDB" id="A0A3B0IZ86"/>